<dbReference type="InterPro" id="IPR018790">
    <property type="entry name" value="DUF2358"/>
</dbReference>
<dbReference type="Proteomes" id="UP000011087">
    <property type="component" value="Unassembled WGS sequence"/>
</dbReference>
<gene>
    <name evidence="1" type="ORF">GUITHDRAFT_162939</name>
</gene>
<dbReference type="PANTHER" id="PTHR31094:SF2">
    <property type="entry name" value="RIKEN CDNA 2310061I04 GENE"/>
    <property type="match status" value="1"/>
</dbReference>
<keyword evidence="3" id="KW-1185">Reference proteome</keyword>
<dbReference type="AlphaFoldDB" id="L1JD10"/>
<reference evidence="3" key="2">
    <citation type="submission" date="2012-11" db="EMBL/GenBank/DDBJ databases">
        <authorList>
            <person name="Kuo A."/>
            <person name="Curtis B.A."/>
            <person name="Tanifuji G."/>
            <person name="Burki F."/>
            <person name="Gruber A."/>
            <person name="Irimia M."/>
            <person name="Maruyama S."/>
            <person name="Arias M.C."/>
            <person name="Ball S.G."/>
            <person name="Gile G.H."/>
            <person name="Hirakawa Y."/>
            <person name="Hopkins J.F."/>
            <person name="Rensing S.A."/>
            <person name="Schmutz J."/>
            <person name="Symeonidi A."/>
            <person name="Elias M."/>
            <person name="Eveleigh R.J."/>
            <person name="Herman E.K."/>
            <person name="Klute M.J."/>
            <person name="Nakayama T."/>
            <person name="Obornik M."/>
            <person name="Reyes-Prieto A."/>
            <person name="Armbrust E.V."/>
            <person name="Aves S.J."/>
            <person name="Beiko R.G."/>
            <person name="Coutinho P."/>
            <person name="Dacks J.B."/>
            <person name="Durnford D.G."/>
            <person name="Fast N.M."/>
            <person name="Green B.R."/>
            <person name="Grisdale C."/>
            <person name="Hempe F."/>
            <person name="Henrissat B."/>
            <person name="Hoppner M.P."/>
            <person name="Ishida K.-I."/>
            <person name="Kim E."/>
            <person name="Koreny L."/>
            <person name="Kroth P.G."/>
            <person name="Liu Y."/>
            <person name="Malik S.-B."/>
            <person name="Maier U.G."/>
            <person name="McRose D."/>
            <person name="Mock T."/>
            <person name="Neilson J.A."/>
            <person name="Onodera N.T."/>
            <person name="Poole A.M."/>
            <person name="Pritham E.J."/>
            <person name="Richards T.A."/>
            <person name="Rocap G."/>
            <person name="Roy S.W."/>
            <person name="Sarai C."/>
            <person name="Schaack S."/>
            <person name="Shirato S."/>
            <person name="Slamovits C.H."/>
            <person name="Spencer D.F."/>
            <person name="Suzuki S."/>
            <person name="Worden A.Z."/>
            <person name="Zauner S."/>
            <person name="Barry K."/>
            <person name="Bell C."/>
            <person name="Bharti A.K."/>
            <person name="Crow J.A."/>
            <person name="Grimwood J."/>
            <person name="Kramer R."/>
            <person name="Lindquist E."/>
            <person name="Lucas S."/>
            <person name="Salamov A."/>
            <person name="McFadden G.I."/>
            <person name="Lane C.E."/>
            <person name="Keeling P.J."/>
            <person name="Gray M.W."/>
            <person name="Grigoriev I.V."/>
            <person name="Archibald J.M."/>
        </authorList>
    </citation>
    <scope>NUCLEOTIDE SEQUENCE</scope>
    <source>
        <strain evidence="3">CCMP2712</strain>
    </source>
</reference>
<reference evidence="1 3" key="1">
    <citation type="journal article" date="2012" name="Nature">
        <title>Algal genomes reveal evolutionary mosaicism and the fate of nucleomorphs.</title>
        <authorList>
            <consortium name="DOE Joint Genome Institute"/>
            <person name="Curtis B.A."/>
            <person name="Tanifuji G."/>
            <person name="Burki F."/>
            <person name="Gruber A."/>
            <person name="Irimia M."/>
            <person name="Maruyama S."/>
            <person name="Arias M.C."/>
            <person name="Ball S.G."/>
            <person name="Gile G.H."/>
            <person name="Hirakawa Y."/>
            <person name="Hopkins J.F."/>
            <person name="Kuo A."/>
            <person name="Rensing S.A."/>
            <person name="Schmutz J."/>
            <person name="Symeonidi A."/>
            <person name="Elias M."/>
            <person name="Eveleigh R.J."/>
            <person name="Herman E.K."/>
            <person name="Klute M.J."/>
            <person name="Nakayama T."/>
            <person name="Obornik M."/>
            <person name="Reyes-Prieto A."/>
            <person name="Armbrust E.V."/>
            <person name="Aves S.J."/>
            <person name="Beiko R.G."/>
            <person name="Coutinho P."/>
            <person name="Dacks J.B."/>
            <person name="Durnford D.G."/>
            <person name="Fast N.M."/>
            <person name="Green B.R."/>
            <person name="Grisdale C.J."/>
            <person name="Hempel F."/>
            <person name="Henrissat B."/>
            <person name="Hoppner M.P."/>
            <person name="Ishida K."/>
            <person name="Kim E."/>
            <person name="Koreny L."/>
            <person name="Kroth P.G."/>
            <person name="Liu Y."/>
            <person name="Malik S.B."/>
            <person name="Maier U.G."/>
            <person name="McRose D."/>
            <person name="Mock T."/>
            <person name="Neilson J.A."/>
            <person name="Onodera N.T."/>
            <person name="Poole A.M."/>
            <person name="Pritham E.J."/>
            <person name="Richards T.A."/>
            <person name="Rocap G."/>
            <person name="Roy S.W."/>
            <person name="Sarai C."/>
            <person name="Schaack S."/>
            <person name="Shirato S."/>
            <person name="Slamovits C.H."/>
            <person name="Spencer D.F."/>
            <person name="Suzuki S."/>
            <person name="Worden A.Z."/>
            <person name="Zauner S."/>
            <person name="Barry K."/>
            <person name="Bell C."/>
            <person name="Bharti A.K."/>
            <person name="Crow J.A."/>
            <person name="Grimwood J."/>
            <person name="Kramer R."/>
            <person name="Lindquist E."/>
            <person name="Lucas S."/>
            <person name="Salamov A."/>
            <person name="McFadden G.I."/>
            <person name="Lane C.E."/>
            <person name="Keeling P.J."/>
            <person name="Gray M.W."/>
            <person name="Grigoriev I.V."/>
            <person name="Archibald J.M."/>
        </authorList>
    </citation>
    <scope>NUCLEOTIDE SEQUENCE</scope>
    <source>
        <strain evidence="1 3">CCMP2712</strain>
    </source>
</reference>
<evidence type="ECO:0000313" key="2">
    <source>
        <dbReference type="EnsemblProtists" id="EKX46418"/>
    </source>
</evidence>
<sequence>MSSQKQPLTLCRKSIKELLEENDDALPNQPLKPKNCSPEHEFELNRGLAVDTLLSDYPYLLERAPDFSIFRKDIILTDAQGFSISGLQAYQLFFGILRRLAFVLHSQAVVYVMLMDKYATDKSKIRLRWKIELNGRSHATTSRDREAMLRNLGFEQELGCRFASSEDSAFVLEGISVYKLDTKGMINSHTIEITEPTVMAPLAALQRLIPSSLPASFVPDIIPS</sequence>
<protein>
    <submittedName>
        <fullName evidence="1 2">Uncharacterized protein</fullName>
    </submittedName>
</protein>
<reference evidence="2" key="3">
    <citation type="submission" date="2016-03" db="UniProtKB">
        <authorList>
            <consortium name="EnsemblProtists"/>
        </authorList>
    </citation>
    <scope>IDENTIFICATION</scope>
</reference>
<organism evidence="1">
    <name type="scientific">Guillardia theta (strain CCMP2712)</name>
    <name type="common">Cryptophyte</name>
    <dbReference type="NCBI Taxonomy" id="905079"/>
    <lineage>
        <taxon>Eukaryota</taxon>
        <taxon>Cryptophyceae</taxon>
        <taxon>Pyrenomonadales</taxon>
        <taxon>Geminigeraceae</taxon>
        <taxon>Guillardia</taxon>
    </lineage>
</organism>
<accession>L1JD10</accession>
<dbReference type="OrthoDB" id="44820at2759"/>
<dbReference type="EnsemblProtists" id="EKX46418">
    <property type="protein sequence ID" value="EKX46418"/>
    <property type="gene ID" value="GUITHDRAFT_162939"/>
</dbReference>
<dbReference type="OMA" id="TMLMLEP"/>
<evidence type="ECO:0000313" key="1">
    <source>
        <dbReference type="EMBL" id="EKX46418.1"/>
    </source>
</evidence>
<evidence type="ECO:0000313" key="3">
    <source>
        <dbReference type="Proteomes" id="UP000011087"/>
    </source>
</evidence>
<proteinExistence type="predicted"/>
<dbReference type="Pfam" id="PF10184">
    <property type="entry name" value="DUF2358"/>
    <property type="match status" value="1"/>
</dbReference>
<dbReference type="PANTHER" id="PTHR31094">
    <property type="entry name" value="RIKEN CDNA 2310061I04 GENE"/>
    <property type="match status" value="1"/>
</dbReference>
<dbReference type="KEGG" id="gtt:GUITHDRAFT_162939"/>
<dbReference type="GeneID" id="17303122"/>
<dbReference type="PaxDb" id="55529-EKX46418"/>
<name>L1JD10_GUITC</name>
<dbReference type="EMBL" id="JH992994">
    <property type="protein sequence ID" value="EKX46418.1"/>
    <property type="molecule type" value="Genomic_DNA"/>
</dbReference>
<dbReference type="HOGENOM" id="CLU_1237050_0_0_1"/>
<dbReference type="RefSeq" id="XP_005833398.1">
    <property type="nucleotide sequence ID" value="XM_005833341.1"/>
</dbReference>